<evidence type="ECO:0000313" key="1">
    <source>
        <dbReference type="EMBL" id="TXJ60894.1"/>
    </source>
</evidence>
<dbReference type="InterPro" id="IPR003789">
    <property type="entry name" value="Asn/Gln_tRNA_amidoTrase-B-like"/>
</dbReference>
<evidence type="ECO:0000313" key="2">
    <source>
        <dbReference type="Proteomes" id="UP000321612"/>
    </source>
</evidence>
<evidence type="ECO:0008006" key="3">
    <source>
        <dbReference type="Google" id="ProtNLM"/>
    </source>
</evidence>
<accession>A0A5C8GGB9</accession>
<dbReference type="GO" id="GO:0016884">
    <property type="term" value="F:carbon-nitrogen ligase activity, with glutamine as amido-N-donor"/>
    <property type="evidence" value="ECO:0007669"/>
    <property type="project" value="InterPro"/>
</dbReference>
<dbReference type="PANTHER" id="PTHR28055">
    <property type="entry name" value="ALTERED INHERITANCE OF MITOCHONDRIA PROTEIN 41, MITOCHONDRIAL"/>
    <property type="match status" value="1"/>
</dbReference>
<protein>
    <recommendedName>
        <fullName evidence="3">GatB/YqeY domain-containing protein</fullName>
    </recommendedName>
</protein>
<organism evidence="1 2">
    <name type="scientific">Prevotella brunnea</name>
    <dbReference type="NCBI Taxonomy" id="2508867"/>
    <lineage>
        <taxon>Bacteria</taxon>
        <taxon>Pseudomonadati</taxon>
        <taxon>Bacteroidota</taxon>
        <taxon>Bacteroidia</taxon>
        <taxon>Bacteroidales</taxon>
        <taxon>Prevotellaceae</taxon>
        <taxon>Prevotella</taxon>
    </lineage>
</organism>
<dbReference type="InterPro" id="IPR019004">
    <property type="entry name" value="YqeY/Aim41"/>
</dbReference>
<dbReference type="PANTHER" id="PTHR28055:SF1">
    <property type="entry name" value="ALTERED INHERITANCE OF MITOCHONDRIA PROTEIN 41, MITOCHONDRIAL"/>
    <property type="match status" value="1"/>
</dbReference>
<dbReference type="Pfam" id="PF09424">
    <property type="entry name" value="YqeY"/>
    <property type="match status" value="1"/>
</dbReference>
<dbReference type="SUPFAM" id="SSF89095">
    <property type="entry name" value="GatB/YqeY motif"/>
    <property type="match status" value="1"/>
</dbReference>
<keyword evidence="2" id="KW-1185">Reference proteome</keyword>
<proteinExistence type="predicted"/>
<name>A0A5C8GGB9_9BACT</name>
<dbReference type="InterPro" id="IPR042184">
    <property type="entry name" value="YqeY/Aim41_N"/>
</dbReference>
<dbReference type="OrthoDB" id="9788127at2"/>
<gene>
    <name evidence="1" type="ORF">ETF27_07945</name>
</gene>
<comment type="caution">
    <text evidence="1">The sequence shown here is derived from an EMBL/GenBank/DDBJ whole genome shotgun (WGS) entry which is preliminary data.</text>
</comment>
<dbReference type="AlphaFoldDB" id="A0A5C8GGB9"/>
<reference evidence="2" key="1">
    <citation type="submission" date="2019-05" db="EMBL/GenBank/DDBJ databases">
        <title>Prevotella brunnea sp. nov., isolated from a wound of a patient.</title>
        <authorList>
            <person name="Buhl M."/>
        </authorList>
    </citation>
    <scope>NUCLEOTIDE SEQUENCE [LARGE SCALE GENOMIC DNA]</scope>
    <source>
        <strain evidence="2">A2672</strain>
    </source>
</reference>
<sequence length="145" mass="16288">MIHAQIDELIRNAMKAHENDKRDVLRLIKTEFLKYNTSKEGAGKEMDEEKEFAILKKMVAQRQDAIAQYNKANRPELAEKERKELDIISGFLPAVPTEEELTACAKSVIEARPEANMGIIIKEVKAQLPMADGKTLAGIVRGLLN</sequence>
<dbReference type="EMBL" id="SDIK01000056">
    <property type="protein sequence ID" value="TXJ60894.1"/>
    <property type="molecule type" value="Genomic_DNA"/>
</dbReference>
<dbReference type="Gene3D" id="1.10.1510.10">
    <property type="entry name" value="Uncharacterised protein YqeY/AIM41 PF09424, N-terminal domain"/>
    <property type="match status" value="1"/>
</dbReference>
<dbReference type="RefSeq" id="WP_130829783.1">
    <property type="nucleotide sequence ID" value="NZ_SDIK01000056.1"/>
</dbReference>
<dbReference type="Proteomes" id="UP000321612">
    <property type="component" value="Unassembled WGS sequence"/>
</dbReference>